<evidence type="ECO:0000313" key="8">
    <source>
        <dbReference type="EMBL" id="ROT78803.1"/>
    </source>
</evidence>
<feature type="transmembrane region" description="Helical" evidence="5">
    <location>
        <begin position="188"/>
        <end position="209"/>
    </location>
</feature>
<proteinExistence type="predicted"/>
<keyword evidence="3 5" id="KW-1133">Transmembrane helix</keyword>
<feature type="signal peptide" evidence="6">
    <location>
        <begin position="1"/>
        <end position="25"/>
    </location>
</feature>
<feature type="domain" description="Sugar phosphate transporter" evidence="7">
    <location>
        <begin position="12"/>
        <end position="301"/>
    </location>
</feature>
<sequence length="423" mass="47080">MAHKRQENEILRVLLLCVLWYLVSSSNNVVGKTLLNEFPYPMTVTMVQLVSISLYSSPVLRWMGVRRRAEISWSYYKKIVIPLAFGKFLASVSSHISIWRVPVSYAHTVKATMPLFTVVLGRILFQEKQTTKVYFSLVPIILGVAIATITEISFDMLGLISALVATCGFSLQNIFSKKVLTDTGIHHLRLLHLLGWLALVMFLPVWIFFDGYSILKDETWLNRRDPLETFILLLADGGLNWLQNLIAFTILNYVTPLTYAVANATKRISIITISLLLLRNPVTFSNVVGMVLAIIGVLGYNKAKYDANLAKKKAAVIPLSQVTTSKPLQGYPTDRYNGSPAVYQADGDPLQLPPFHPAYVFNHANSARLGPYPRVQDGSTRISQNSGISNSSENGYIHNGTNSFISNGHAGHTTRSYGRIDSV</sequence>
<feature type="transmembrane region" description="Helical" evidence="5">
    <location>
        <begin position="79"/>
        <end position="99"/>
    </location>
</feature>
<dbReference type="EMBL" id="QCYY01001330">
    <property type="protein sequence ID" value="ROT78803.1"/>
    <property type="molecule type" value="Genomic_DNA"/>
</dbReference>
<feature type="transmembrane region" description="Helical" evidence="5">
    <location>
        <begin position="132"/>
        <end position="150"/>
    </location>
</feature>
<accession>A0A3R7PW09</accession>
<evidence type="ECO:0000256" key="6">
    <source>
        <dbReference type="SAM" id="SignalP"/>
    </source>
</evidence>
<dbReference type="PANTHER" id="PTHR11132">
    <property type="entry name" value="SOLUTE CARRIER FAMILY 35"/>
    <property type="match status" value="1"/>
</dbReference>
<reference evidence="8 9" key="1">
    <citation type="submission" date="2018-04" db="EMBL/GenBank/DDBJ databases">
        <authorList>
            <person name="Zhang X."/>
            <person name="Yuan J."/>
            <person name="Li F."/>
            <person name="Xiang J."/>
        </authorList>
    </citation>
    <scope>NUCLEOTIDE SEQUENCE [LARGE SCALE GENOMIC DNA]</scope>
    <source>
        <tissue evidence="8">Muscle</tissue>
    </source>
</reference>
<keyword evidence="4 5" id="KW-0472">Membrane</keyword>
<comment type="caution">
    <text evidence="8">The sequence shown here is derived from an EMBL/GenBank/DDBJ whole genome shotgun (WGS) entry which is preliminary data.</text>
</comment>
<protein>
    <submittedName>
        <fullName evidence="8">Putative solute carrier family 35 member E1-like</fullName>
    </submittedName>
</protein>
<dbReference type="AlphaFoldDB" id="A0A3R7PW09"/>
<evidence type="ECO:0000259" key="7">
    <source>
        <dbReference type="Pfam" id="PF03151"/>
    </source>
</evidence>
<dbReference type="Proteomes" id="UP000283509">
    <property type="component" value="Unassembled WGS sequence"/>
</dbReference>
<dbReference type="SUPFAM" id="SSF103481">
    <property type="entry name" value="Multidrug resistance efflux transporter EmrE"/>
    <property type="match status" value="1"/>
</dbReference>
<comment type="subcellular location">
    <subcellularLocation>
        <location evidence="1">Membrane</location>
        <topology evidence="1">Multi-pass membrane protein</topology>
    </subcellularLocation>
</comment>
<keyword evidence="9" id="KW-1185">Reference proteome</keyword>
<evidence type="ECO:0000256" key="1">
    <source>
        <dbReference type="ARBA" id="ARBA00004141"/>
    </source>
</evidence>
<evidence type="ECO:0000256" key="2">
    <source>
        <dbReference type="ARBA" id="ARBA00022692"/>
    </source>
</evidence>
<dbReference type="STRING" id="6689.A0A3R7PW09"/>
<dbReference type="GO" id="GO:0016020">
    <property type="term" value="C:membrane"/>
    <property type="evidence" value="ECO:0007669"/>
    <property type="project" value="UniProtKB-SubCell"/>
</dbReference>
<keyword evidence="6" id="KW-0732">Signal</keyword>
<gene>
    <name evidence="8" type="ORF">C7M84_002489</name>
</gene>
<feature type="transmembrane region" description="Helical" evidence="5">
    <location>
        <begin position="38"/>
        <end position="58"/>
    </location>
</feature>
<dbReference type="OrthoDB" id="6418713at2759"/>
<dbReference type="InterPro" id="IPR037185">
    <property type="entry name" value="EmrE-like"/>
</dbReference>
<evidence type="ECO:0000256" key="5">
    <source>
        <dbReference type="SAM" id="Phobius"/>
    </source>
</evidence>
<dbReference type="Pfam" id="PF03151">
    <property type="entry name" value="TPT"/>
    <property type="match status" value="1"/>
</dbReference>
<feature type="transmembrane region" description="Helical" evidence="5">
    <location>
        <begin position="284"/>
        <end position="303"/>
    </location>
</feature>
<feature type="chain" id="PRO_5018704871" evidence="6">
    <location>
        <begin position="26"/>
        <end position="423"/>
    </location>
</feature>
<dbReference type="InterPro" id="IPR004853">
    <property type="entry name" value="Sugar_P_trans_dom"/>
</dbReference>
<evidence type="ECO:0000313" key="9">
    <source>
        <dbReference type="Proteomes" id="UP000283509"/>
    </source>
</evidence>
<feature type="transmembrane region" description="Helical" evidence="5">
    <location>
        <begin position="105"/>
        <end position="125"/>
    </location>
</feature>
<dbReference type="InterPro" id="IPR050186">
    <property type="entry name" value="TPT_transporter"/>
</dbReference>
<name>A0A3R7PW09_PENVA</name>
<evidence type="ECO:0000256" key="3">
    <source>
        <dbReference type="ARBA" id="ARBA00022989"/>
    </source>
</evidence>
<reference evidence="8 9" key="2">
    <citation type="submission" date="2019-01" db="EMBL/GenBank/DDBJ databases">
        <title>The decoding of complex shrimp genome reveals the adaptation for benthos swimmer, frequently molting mechanism and breeding impact on genome.</title>
        <authorList>
            <person name="Sun Y."/>
            <person name="Gao Y."/>
            <person name="Yu Y."/>
        </authorList>
    </citation>
    <scope>NUCLEOTIDE SEQUENCE [LARGE SCALE GENOMIC DNA]</scope>
    <source>
        <tissue evidence="8">Muscle</tissue>
    </source>
</reference>
<organism evidence="8 9">
    <name type="scientific">Penaeus vannamei</name>
    <name type="common">Whiteleg shrimp</name>
    <name type="synonym">Litopenaeus vannamei</name>
    <dbReference type="NCBI Taxonomy" id="6689"/>
    <lineage>
        <taxon>Eukaryota</taxon>
        <taxon>Metazoa</taxon>
        <taxon>Ecdysozoa</taxon>
        <taxon>Arthropoda</taxon>
        <taxon>Crustacea</taxon>
        <taxon>Multicrustacea</taxon>
        <taxon>Malacostraca</taxon>
        <taxon>Eumalacostraca</taxon>
        <taxon>Eucarida</taxon>
        <taxon>Decapoda</taxon>
        <taxon>Dendrobranchiata</taxon>
        <taxon>Penaeoidea</taxon>
        <taxon>Penaeidae</taxon>
        <taxon>Penaeus</taxon>
    </lineage>
</organism>
<evidence type="ECO:0000256" key="4">
    <source>
        <dbReference type="ARBA" id="ARBA00023136"/>
    </source>
</evidence>
<keyword evidence="2 5" id="KW-0812">Transmembrane</keyword>
<feature type="transmembrane region" description="Helical" evidence="5">
    <location>
        <begin position="156"/>
        <end position="176"/>
    </location>
</feature>